<reference evidence="1 2" key="1">
    <citation type="submission" date="2019-04" db="EMBL/GenBank/DDBJ databases">
        <title>Friends and foes A comparative genomics studyof 23 Aspergillus species from section Flavi.</title>
        <authorList>
            <consortium name="DOE Joint Genome Institute"/>
            <person name="Kjaerbolling I."/>
            <person name="Vesth T."/>
            <person name="Frisvad J.C."/>
            <person name="Nybo J.L."/>
            <person name="Theobald S."/>
            <person name="Kildgaard S."/>
            <person name="Isbrandt T."/>
            <person name="Kuo A."/>
            <person name="Sato A."/>
            <person name="Lyhne E.K."/>
            <person name="Kogle M.E."/>
            <person name="Wiebenga A."/>
            <person name="Kun R.S."/>
            <person name="Lubbers R.J."/>
            <person name="Makela M.R."/>
            <person name="Barry K."/>
            <person name="Chovatia M."/>
            <person name="Clum A."/>
            <person name="Daum C."/>
            <person name="Haridas S."/>
            <person name="He G."/>
            <person name="LaButti K."/>
            <person name="Lipzen A."/>
            <person name="Mondo S."/>
            <person name="Riley R."/>
            <person name="Salamov A."/>
            <person name="Simmons B.A."/>
            <person name="Magnuson J.K."/>
            <person name="Henrissat B."/>
            <person name="Mortensen U.H."/>
            <person name="Larsen T.O."/>
            <person name="Devries R.P."/>
            <person name="Grigoriev I.V."/>
            <person name="Machida M."/>
            <person name="Baker S.E."/>
            <person name="Andersen M.R."/>
        </authorList>
    </citation>
    <scope>NUCLEOTIDE SEQUENCE [LARGE SCALE GENOMIC DNA]</scope>
    <source>
        <strain evidence="1 2">CBS 763.97</strain>
    </source>
</reference>
<keyword evidence="2" id="KW-1185">Reference proteome</keyword>
<proteinExistence type="predicted"/>
<evidence type="ECO:0000313" key="2">
    <source>
        <dbReference type="Proteomes" id="UP000326268"/>
    </source>
</evidence>
<sequence>MAAPLNKRQDGGVVGLVNSVTADAVQGTVDEASELGHGAINGIFHGTGPDGEAPSRVKRQDGGVVGLVNSVTADAVQGVVDEASELGHGAINGIFHGTGPNGESSSSESFNIILNMKIQALCSLAAVGVAFANPINNLAERGDSFTKCVTGVVEKGTNQACTTIPGACSALDAFTSCTTDATEKFTDLEDHIQRRSEWLESVNTCGQNLWEGVKNAGVSDADLNTLQVSFLEITTESVSSCFNKA</sequence>
<dbReference type="OrthoDB" id="4492758at2759"/>
<accession>A0A5N7A3K7</accession>
<dbReference type="Proteomes" id="UP000326268">
    <property type="component" value="Unassembled WGS sequence"/>
</dbReference>
<dbReference type="EMBL" id="ML737651">
    <property type="protein sequence ID" value="KAE8364447.1"/>
    <property type="molecule type" value="Genomic_DNA"/>
</dbReference>
<name>A0A5N7A3K7_9EURO</name>
<dbReference type="AlphaFoldDB" id="A0A5N7A3K7"/>
<evidence type="ECO:0000313" key="1">
    <source>
        <dbReference type="EMBL" id="KAE8364447.1"/>
    </source>
</evidence>
<gene>
    <name evidence="1" type="ORF">BDV27DRAFT_157822</name>
</gene>
<dbReference type="RefSeq" id="XP_031927528.1">
    <property type="nucleotide sequence ID" value="XM_032072584.1"/>
</dbReference>
<organism evidence="1 2">
    <name type="scientific">Aspergillus caelatus</name>
    <dbReference type="NCBI Taxonomy" id="61420"/>
    <lineage>
        <taxon>Eukaryota</taxon>
        <taxon>Fungi</taxon>
        <taxon>Dikarya</taxon>
        <taxon>Ascomycota</taxon>
        <taxon>Pezizomycotina</taxon>
        <taxon>Eurotiomycetes</taxon>
        <taxon>Eurotiomycetidae</taxon>
        <taxon>Eurotiales</taxon>
        <taxon>Aspergillaceae</taxon>
        <taxon>Aspergillus</taxon>
        <taxon>Aspergillus subgen. Circumdati</taxon>
    </lineage>
</organism>
<protein>
    <submittedName>
        <fullName evidence="1">Uncharacterized protein</fullName>
    </submittedName>
</protein>
<dbReference type="GeneID" id="43657030"/>